<evidence type="ECO:0000256" key="1">
    <source>
        <dbReference type="ARBA" id="ARBA00004141"/>
    </source>
</evidence>
<feature type="region of interest" description="Disordered" evidence="15">
    <location>
        <begin position="387"/>
        <end position="414"/>
    </location>
</feature>
<dbReference type="PROSITE" id="PS52012">
    <property type="entry name" value="CFEM"/>
    <property type="match status" value="1"/>
</dbReference>
<keyword evidence="6" id="KW-0336">GPI-anchor</keyword>
<keyword evidence="5" id="KW-0964">Secreted</keyword>
<evidence type="ECO:0000256" key="15">
    <source>
        <dbReference type="SAM" id="MobiDB-lite"/>
    </source>
</evidence>
<dbReference type="GeneID" id="68357521"/>
<reference evidence="19" key="1">
    <citation type="submission" date="2021-09" db="EMBL/GenBank/DDBJ databases">
        <title>A high-quality genome of the endoparasitic fungus Hirsutella rhossiliensis with a comparison of Hirsutella genomes reveals transposable elements contributing to genome size variation.</title>
        <authorList>
            <person name="Lin R."/>
            <person name="Jiao Y."/>
            <person name="Sun X."/>
            <person name="Ling J."/>
            <person name="Xie B."/>
            <person name="Cheng X."/>
        </authorList>
    </citation>
    <scope>NUCLEOTIDE SEQUENCE</scope>
    <source>
        <strain evidence="19">HR02</strain>
    </source>
</reference>
<comment type="caution">
    <text evidence="14">Lacks conserved residue(s) required for the propagation of feature annotation.</text>
</comment>
<feature type="domain" description="CFEM" evidence="18">
    <location>
        <begin position="7"/>
        <end position="117"/>
    </location>
</feature>
<feature type="signal peptide" evidence="17">
    <location>
        <begin position="1"/>
        <end position="22"/>
    </location>
</feature>
<gene>
    <name evidence="19" type="ORF">HRG_08392</name>
</gene>
<keyword evidence="10 16" id="KW-0472">Membrane</keyword>
<feature type="chain" id="PRO_5040441545" evidence="17">
    <location>
        <begin position="23"/>
        <end position="462"/>
    </location>
</feature>
<evidence type="ECO:0000256" key="17">
    <source>
        <dbReference type="SAM" id="SignalP"/>
    </source>
</evidence>
<feature type="transmembrane region" description="Helical" evidence="16">
    <location>
        <begin position="263"/>
        <end position="286"/>
    </location>
</feature>
<dbReference type="PANTHER" id="PTHR33048">
    <property type="entry name" value="PTH11-LIKE INTEGRAL MEMBRANE PROTEIN (AFU_ORTHOLOGUE AFUA_5G11245)"/>
    <property type="match status" value="1"/>
</dbReference>
<comment type="caution">
    <text evidence="19">The sequence shown here is derived from an EMBL/GenBank/DDBJ whole genome shotgun (WGS) entry which is preliminary data.</text>
</comment>
<keyword evidence="14" id="KW-0408">Iron</keyword>
<evidence type="ECO:0000313" key="20">
    <source>
        <dbReference type="Proteomes" id="UP000824596"/>
    </source>
</evidence>
<evidence type="ECO:0000256" key="3">
    <source>
        <dbReference type="ARBA" id="ARBA00004613"/>
    </source>
</evidence>
<evidence type="ECO:0000256" key="13">
    <source>
        <dbReference type="ARBA" id="ARBA00038359"/>
    </source>
</evidence>
<feature type="disulfide bond" evidence="14">
    <location>
        <begin position="61"/>
        <end position="94"/>
    </location>
</feature>
<proteinExistence type="inferred from homology"/>
<comment type="similarity">
    <text evidence="13">Belongs to the SAT4 family.</text>
</comment>
<keyword evidence="9 16" id="KW-1133">Transmembrane helix</keyword>
<dbReference type="AlphaFoldDB" id="A0A9P8MW36"/>
<evidence type="ECO:0000256" key="10">
    <source>
        <dbReference type="ARBA" id="ARBA00023136"/>
    </source>
</evidence>
<dbReference type="RefSeq" id="XP_044717750.1">
    <property type="nucleotide sequence ID" value="XM_044866863.1"/>
</dbReference>
<evidence type="ECO:0000256" key="4">
    <source>
        <dbReference type="ARBA" id="ARBA00010031"/>
    </source>
</evidence>
<evidence type="ECO:0000256" key="9">
    <source>
        <dbReference type="ARBA" id="ARBA00022989"/>
    </source>
</evidence>
<comment type="similarity">
    <text evidence="4">Belongs to the RBT5 family.</text>
</comment>
<dbReference type="EMBL" id="JAIZPD010000010">
    <property type="protein sequence ID" value="KAH0960237.1"/>
    <property type="molecule type" value="Genomic_DNA"/>
</dbReference>
<feature type="compositionally biased region" description="Polar residues" evidence="15">
    <location>
        <begin position="390"/>
        <end position="402"/>
    </location>
</feature>
<dbReference type="InterPro" id="IPR008427">
    <property type="entry name" value="Extracellular_membr_CFEM_dom"/>
</dbReference>
<keyword evidence="8 17" id="KW-0732">Signal</keyword>
<dbReference type="InterPro" id="IPR052337">
    <property type="entry name" value="SAT4-like"/>
</dbReference>
<evidence type="ECO:0000256" key="14">
    <source>
        <dbReference type="PROSITE-ProRule" id="PRU01356"/>
    </source>
</evidence>
<keyword evidence="11 14" id="KW-1015">Disulfide bond</keyword>
<evidence type="ECO:0000256" key="5">
    <source>
        <dbReference type="ARBA" id="ARBA00022525"/>
    </source>
</evidence>
<keyword evidence="7 16" id="KW-0812">Transmembrane</keyword>
<dbReference type="PANTHER" id="PTHR33048:SF143">
    <property type="entry name" value="EXTRACELLULAR MEMBRANE PROTEIN CFEM DOMAIN-CONTAINING PROTEIN-RELATED"/>
    <property type="match status" value="1"/>
</dbReference>
<keyword evidence="14" id="KW-0479">Metal-binding</keyword>
<feature type="transmembrane region" description="Helical" evidence="16">
    <location>
        <begin position="182"/>
        <end position="205"/>
    </location>
</feature>
<dbReference type="InterPro" id="IPR049326">
    <property type="entry name" value="Rhodopsin_dom_fungi"/>
</dbReference>
<dbReference type="OrthoDB" id="2496787at2759"/>
<feature type="transmembrane region" description="Helical" evidence="16">
    <location>
        <begin position="298"/>
        <end position="318"/>
    </location>
</feature>
<keyword evidence="20" id="KW-1185">Reference proteome</keyword>
<keyword evidence="6" id="KW-0325">Glycoprotein</keyword>
<dbReference type="GO" id="GO:0046872">
    <property type="term" value="F:metal ion binding"/>
    <property type="evidence" value="ECO:0007669"/>
    <property type="project" value="UniProtKB-UniRule"/>
</dbReference>
<evidence type="ECO:0000256" key="2">
    <source>
        <dbReference type="ARBA" id="ARBA00004589"/>
    </source>
</evidence>
<evidence type="ECO:0000256" key="11">
    <source>
        <dbReference type="ARBA" id="ARBA00023157"/>
    </source>
</evidence>
<comment type="subcellular location">
    <subcellularLocation>
        <location evidence="2">Membrane</location>
        <topology evidence="2">Lipid-anchor</topology>
        <topology evidence="2">GPI-anchor</topology>
    </subcellularLocation>
    <subcellularLocation>
        <location evidence="1">Membrane</location>
        <topology evidence="1">Multi-pass membrane protein</topology>
    </subcellularLocation>
    <subcellularLocation>
        <location evidence="3">Secreted</location>
    </subcellularLocation>
</comment>
<dbReference type="Pfam" id="PF05730">
    <property type="entry name" value="CFEM"/>
    <property type="match status" value="1"/>
</dbReference>
<dbReference type="GO" id="GO:0098552">
    <property type="term" value="C:side of membrane"/>
    <property type="evidence" value="ECO:0007669"/>
    <property type="project" value="UniProtKB-KW"/>
</dbReference>
<evidence type="ECO:0000256" key="8">
    <source>
        <dbReference type="ARBA" id="ARBA00022729"/>
    </source>
</evidence>
<accession>A0A9P8MW36</accession>
<name>A0A9P8MW36_9HYPO</name>
<dbReference type="Proteomes" id="UP000824596">
    <property type="component" value="Unassembled WGS sequence"/>
</dbReference>
<dbReference type="GO" id="GO:0005576">
    <property type="term" value="C:extracellular region"/>
    <property type="evidence" value="ECO:0007669"/>
    <property type="project" value="UniProtKB-SubCell"/>
</dbReference>
<organism evidence="19 20">
    <name type="scientific">Hirsutella rhossiliensis</name>
    <dbReference type="NCBI Taxonomy" id="111463"/>
    <lineage>
        <taxon>Eukaryota</taxon>
        <taxon>Fungi</taxon>
        <taxon>Dikarya</taxon>
        <taxon>Ascomycota</taxon>
        <taxon>Pezizomycotina</taxon>
        <taxon>Sordariomycetes</taxon>
        <taxon>Hypocreomycetidae</taxon>
        <taxon>Hypocreales</taxon>
        <taxon>Ophiocordycipitaceae</taxon>
        <taxon>Hirsutella</taxon>
    </lineage>
</organism>
<evidence type="ECO:0000256" key="7">
    <source>
        <dbReference type="ARBA" id="ARBA00022692"/>
    </source>
</evidence>
<evidence type="ECO:0000313" key="19">
    <source>
        <dbReference type="EMBL" id="KAH0960237.1"/>
    </source>
</evidence>
<sequence length="462" mass="51566">MRFYSVVAPSALLALQTTAVVAQTTAPVPPEQLPLMPDCGIKCLHYAMSLSPCGADLACQCTDDALIETMTGCVMASCTIKETLLTRNISAMACGEPVRDKSPGYVAVSNSFGILSSLFVIQRFAYKLWAKLELGPDDWLTLAAMVSSTPSIVFNAHVVAPNGMGRDTWTLSYDNITVFCRYFFIMEIIYFADVALVKLALLYFYVRIFPSTGVRHLLLGTILFVALFGTTFIFVAIFQCKPIDYYWWKWDGEHQGQCMDFNAIAWSNAAISIVIDVWMLAIPMWQLKNLRLDWTKKLGVGMMFSVGTFVTVVSILRLRALNFSVHTANPTWDFFDVGIWSTVEINVGIICVCMPSLRLLLVRICPRLSQSAHRYYAHHEAPAGAYNRAASKQQPCQTGTTSRVERSHFRPPVNANGISYETSYEVEFGDKDKADDELQLVIMRDADVKSMASSRSERSVNL</sequence>
<evidence type="ECO:0000259" key="18">
    <source>
        <dbReference type="PROSITE" id="PS52012"/>
    </source>
</evidence>
<feature type="binding site" description="axial binding residue" evidence="14">
    <location>
        <position position="56"/>
    </location>
    <ligand>
        <name>heme</name>
        <dbReference type="ChEBI" id="CHEBI:30413"/>
    </ligand>
    <ligandPart>
        <name>Fe</name>
        <dbReference type="ChEBI" id="CHEBI:18248"/>
    </ligandPart>
</feature>
<evidence type="ECO:0000256" key="12">
    <source>
        <dbReference type="ARBA" id="ARBA00023288"/>
    </source>
</evidence>
<keyword evidence="12" id="KW-0449">Lipoprotein</keyword>
<feature type="transmembrane region" description="Helical" evidence="16">
    <location>
        <begin position="338"/>
        <end position="361"/>
    </location>
</feature>
<keyword evidence="14" id="KW-0349">Heme</keyword>
<evidence type="ECO:0000256" key="16">
    <source>
        <dbReference type="SAM" id="Phobius"/>
    </source>
</evidence>
<dbReference type="Pfam" id="PF20684">
    <property type="entry name" value="Fung_rhodopsin"/>
    <property type="match status" value="1"/>
</dbReference>
<feature type="transmembrane region" description="Helical" evidence="16">
    <location>
        <begin position="217"/>
        <end position="238"/>
    </location>
</feature>
<protein>
    <submittedName>
        <fullName evidence="19">CFEM domain-containing protein</fullName>
    </submittedName>
</protein>
<evidence type="ECO:0000256" key="6">
    <source>
        <dbReference type="ARBA" id="ARBA00022622"/>
    </source>
</evidence>